<evidence type="ECO:0000256" key="3">
    <source>
        <dbReference type="ARBA" id="ARBA00022630"/>
    </source>
</evidence>
<proteinExistence type="inferred from homology"/>
<dbReference type="GO" id="GO:0022900">
    <property type="term" value="P:electron transport chain"/>
    <property type="evidence" value="ECO:0007669"/>
    <property type="project" value="UniProtKB-UniRule"/>
</dbReference>
<keyword evidence="2 10" id="KW-0597">Phosphoprotein</keyword>
<feature type="transmembrane region" description="Helical" evidence="10">
    <location>
        <begin position="20"/>
        <end position="38"/>
    </location>
</feature>
<dbReference type="InterPro" id="IPR004338">
    <property type="entry name" value="NqrB/RnfD"/>
</dbReference>
<organism evidence="11">
    <name type="scientific">Salinispirillum sp. LH 10-3-1</name>
    <dbReference type="NCBI Taxonomy" id="2952525"/>
    <lineage>
        <taxon>Bacteria</taxon>
        <taxon>Pseudomonadati</taxon>
        <taxon>Pseudomonadota</taxon>
        <taxon>Gammaproteobacteria</taxon>
        <taxon>Oceanospirillales</taxon>
        <taxon>Saccharospirillaceae</taxon>
        <taxon>Salinispirillum</taxon>
    </lineage>
</organism>
<reference evidence="11" key="1">
    <citation type="submission" date="2022-07" db="EMBL/GenBank/DDBJ databases">
        <title>Complete genome sequence of Salinispirillum sp. LH10-3-1 capable of multiple carbohydrate inversion isolated from a soda lake.</title>
        <authorList>
            <person name="Liu J."/>
            <person name="Zhai Y."/>
            <person name="Zhang H."/>
            <person name="Yang H."/>
            <person name="Qu J."/>
            <person name="Li J."/>
        </authorList>
    </citation>
    <scope>NUCLEOTIDE SEQUENCE</scope>
    <source>
        <strain evidence="11">LH 10-3-1</strain>
    </source>
</reference>
<dbReference type="NCBIfam" id="TIGR01946">
    <property type="entry name" value="rnfD"/>
    <property type="match status" value="1"/>
</dbReference>
<feature type="transmembrane region" description="Helical" evidence="10">
    <location>
        <begin position="313"/>
        <end position="331"/>
    </location>
</feature>
<protein>
    <recommendedName>
        <fullName evidence="10">Ion-translocating oxidoreductase complex subunit D</fullName>
        <ecNumber evidence="10">7.-.-.-</ecNumber>
    </recommendedName>
    <alternativeName>
        <fullName evidence="10">Rnf electron transport complex subunit D</fullName>
    </alternativeName>
</protein>
<keyword evidence="10" id="KW-1003">Cell membrane</keyword>
<dbReference type="RefSeq" id="WP_304994364.1">
    <property type="nucleotide sequence ID" value="NZ_CP101717.1"/>
</dbReference>
<evidence type="ECO:0000313" key="11">
    <source>
        <dbReference type="EMBL" id="WLD57077.1"/>
    </source>
</evidence>
<sequence>MALLTITSPHTVSNTSVQKIMLTVWAATLPGFLALVVFFGWGYLINAILAVTTALVAEAVIVRLRRRPVWTCLSDGSAMLTAWLLALALPPFAPWWVTVVGVLAAIVFAKHLYGGLGHNPFNPAMVGYALLLISFPLEMTTRWATPDALLLDGHSFYIAWTAVFGDLNPLQIDAFTMATPLDTYKYDIAALTQAEVLQQGIFAKGYRAYGWEWVSLLYLIGGVVLIFRKVITWHTPVALLLTLSVMALLFSWDGDTRVPLSLHLLGGATMLGAFFIATDPVSSATSNRGKLVYGAGIGLLIYVIRTWGNYPDAVAFAVLLMNFAAPLIDYYTRPRAYGENTNQREGL</sequence>
<dbReference type="PANTHER" id="PTHR30578">
    <property type="entry name" value="ELECTRON TRANSPORT COMPLEX PROTEIN RNFD"/>
    <property type="match status" value="1"/>
</dbReference>
<dbReference type="GO" id="GO:0055085">
    <property type="term" value="P:transmembrane transport"/>
    <property type="evidence" value="ECO:0007669"/>
    <property type="project" value="InterPro"/>
</dbReference>
<dbReference type="EC" id="7.-.-.-" evidence="10"/>
<comment type="subunit">
    <text evidence="10">The complex is composed of six subunits: RnfA, RnfB, RnfC, RnfD, RnfE and RnfG.</text>
</comment>
<comment type="subcellular location">
    <subcellularLocation>
        <location evidence="10">Cell inner membrane</location>
        <topology evidence="10">Multi-pass membrane protein</topology>
    </subcellularLocation>
</comment>
<keyword evidence="4 10" id="KW-0288">FMN</keyword>
<accession>A0AB38YCR3</accession>
<feature type="transmembrane region" description="Helical" evidence="10">
    <location>
        <begin position="258"/>
        <end position="278"/>
    </location>
</feature>
<keyword evidence="1 10" id="KW-0813">Transport</keyword>
<gene>
    <name evidence="11" type="primary">rsxD</name>
    <name evidence="10" type="synonym">rnfD</name>
    <name evidence="11" type="ORF">NFC81_10100</name>
</gene>
<feature type="modified residue" description="FMN phosphoryl threonine" evidence="10">
    <location>
        <position position="179"/>
    </location>
</feature>
<keyword evidence="10" id="KW-0997">Cell inner membrane</keyword>
<evidence type="ECO:0000256" key="10">
    <source>
        <dbReference type="HAMAP-Rule" id="MF_00462"/>
    </source>
</evidence>
<dbReference type="GO" id="GO:0005886">
    <property type="term" value="C:plasma membrane"/>
    <property type="evidence" value="ECO:0007669"/>
    <property type="project" value="UniProtKB-SubCell"/>
</dbReference>
<comment type="cofactor">
    <cofactor evidence="10">
        <name>FMN</name>
        <dbReference type="ChEBI" id="CHEBI:58210"/>
    </cofactor>
</comment>
<evidence type="ECO:0000256" key="5">
    <source>
        <dbReference type="ARBA" id="ARBA00022692"/>
    </source>
</evidence>
<evidence type="ECO:0000256" key="8">
    <source>
        <dbReference type="ARBA" id="ARBA00022989"/>
    </source>
</evidence>
<feature type="transmembrane region" description="Helical" evidence="10">
    <location>
        <begin position="290"/>
        <end position="307"/>
    </location>
</feature>
<name>A0AB38YCR3_9GAMM</name>
<feature type="transmembrane region" description="Helical" evidence="10">
    <location>
        <begin position="44"/>
        <end position="62"/>
    </location>
</feature>
<evidence type="ECO:0000256" key="2">
    <source>
        <dbReference type="ARBA" id="ARBA00022553"/>
    </source>
</evidence>
<keyword evidence="5 10" id="KW-0812">Transmembrane</keyword>
<comment type="similarity">
    <text evidence="10">Belongs to the NqrB/RnfD family.</text>
</comment>
<feature type="transmembrane region" description="Helical" evidence="10">
    <location>
        <begin position="208"/>
        <end position="227"/>
    </location>
</feature>
<feature type="transmembrane region" description="Helical" evidence="10">
    <location>
        <begin position="125"/>
        <end position="144"/>
    </location>
</feature>
<comment type="function">
    <text evidence="10">Part of a membrane-bound complex that couples electron transfer with translocation of ions across the membrane.</text>
</comment>
<dbReference type="AlphaFoldDB" id="A0AB38YCR3"/>
<evidence type="ECO:0000256" key="4">
    <source>
        <dbReference type="ARBA" id="ARBA00022643"/>
    </source>
</evidence>
<dbReference type="PANTHER" id="PTHR30578:SF0">
    <property type="entry name" value="ION-TRANSLOCATING OXIDOREDUCTASE COMPLEX SUBUNIT D"/>
    <property type="match status" value="1"/>
</dbReference>
<keyword evidence="7 10" id="KW-0249">Electron transport</keyword>
<keyword evidence="6 10" id="KW-1278">Translocase</keyword>
<dbReference type="NCBIfam" id="NF002011">
    <property type="entry name" value="PRK00816.1"/>
    <property type="match status" value="1"/>
</dbReference>
<keyword evidence="8 10" id="KW-1133">Transmembrane helix</keyword>
<evidence type="ECO:0000256" key="7">
    <source>
        <dbReference type="ARBA" id="ARBA00022982"/>
    </source>
</evidence>
<evidence type="ECO:0000256" key="1">
    <source>
        <dbReference type="ARBA" id="ARBA00022448"/>
    </source>
</evidence>
<keyword evidence="9 10" id="KW-0472">Membrane</keyword>
<evidence type="ECO:0000256" key="9">
    <source>
        <dbReference type="ARBA" id="ARBA00023136"/>
    </source>
</evidence>
<dbReference type="Pfam" id="PF03116">
    <property type="entry name" value="NQR2_RnfD_RnfE"/>
    <property type="match status" value="1"/>
</dbReference>
<keyword evidence="3 10" id="KW-0285">Flavoprotein</keyword>
<evidence type="ECO:0000256" key="6">
    <source>
        <dbReference type="ARBA" id="ARBA00022967"/>
    </source>
</evidence>
<dbReference type="HAMAP" id="MF_00462">
    <property type="entry name" value="RsxD_RnfD"/>
    <property type="match status" value="1"/>
</dbReference>
<feature type="transmembrane region" description="Helical" evidence="10">
    <location>
        <begin position="234"/>
        <end position="252"/>
    </location>
</feature>
<dbReference type="InterPro" id="IPR011303">
    <property type="entry name" value="RnfD_bac"/>
</dbReference>
<dbReference type="EMBL" id="CP101717">
    <property type="protein sequence ID" value="WLD57077.1"/>
    <property type="molecule type" value="Genomic_DNA"/>
</dbReference>